<gene>
    <name evidence="2" type="ORF">AYI70_g10298</name>
</gene>
<evidence type="ECO:0000313" key="2">
    <source>
        <dbReference type="EMBL" id="OMJ10483.1"/>
    </source>
</evidence>
<protein>
    <submittedName>
        <fullName evidence="2">Uncharacterized protein</fullName>
    </submittedName>
</protein>
<accession>A0A1R1X763</accession>
<name>A0A1R1X763_9FUNG</name>
<evidence type="ECO:0000256" key="1">
    <source>
        <dbReference type="SAM" id="MobiDB-lite"/>
    </source>
</evidence>
<dbReference type="AlphaFoldDB" id="A0A1R1X763"/>
<organism evidence="2 3">
    <name type="scientific">Smittium culicis</name>
    <dbReference type="NCBI Taxonomy" id="133412"/>
    <lineage>
        <taxon>Eukaryota</taxon>
        <taxon>Fungi</taxon>
        <taxon>Fungi incertae sedis</taxon>
        <taxon>Zoopagomycota</taxon>
        <taxon>Kickxellomycotina</taxon>
        <taxon>Harpellomycetes</taxon>
        <taxon>Harpellales</taxon>
        <taxon>Legeriomycetaceae</taxon>
        <taxon>Smittium</taxon>
    </lineage>
</organism>
<feature type="region of interest" description="Disordered" evidence="1">
    <location>
        <begin position="1"/>
        <end position="27"/>
    </location>
</feature>
<keyword evidence="3" id="KW-1185">Reference proteome</keyword>
<dbReference type="OrthoDB" id="5545891at2759"/>
<sequence length="175" mass="18975">MSVSKAVTDLAQQLLRERNNAPELEDPRVTTRTPVTDLTVYTELIEAPPSIEEDFFRSPLTKEERKISINSCSRTSSMNYNPTPLNDSASSAVNKSDSVLRIRHQAADGSRVVGLAHRKEAEDKTTTGTALSVLTLQSPLKPAPTGPQTDNKIFLEGVAAAGEGLNRDPEQPPPP</sequence>
<dbReference type="EMBL" id="LSSN01004987">
    <property type="protein sequence ID" value="OMJ10483.1"/>
    <property type="molecule type" value="Genomic_DNA"/>
</dbReference>
<evidence type="ECO:0000313" key="3">
    <source>
        <dbReference type="Proteomes" id="UP000187283"/>
    </source>
</evidence>
<comment type="caution">
    <text evidence="2">The sequence shown here is derived from an EMBL/GenBank/DDBJ whole genome shotgun (WGS) entry which is preliminary data.</text>
</comment>
<feature type="non-terminal residue" evidence="2">
    <location>
        <position position="175"/>
    </location>
</feature>
<proteinExistence type="predicted"/>
<reference evidence="2 3" key="1">
    <citation type="submission" date="2017-01" db="EMBL/GenBank/DDBJ databases">
        <authorList>
            <person name="Mah S.A."/>
            <person name="Swanson W.J."/>
            <person name="Moy G.W."/>
            <person name="Vacquier V.D."/>
        </authorList>
    </citation>
    <scope>NUCLEOTIDE SEQUENCE [LARGE SCALE GENOMIC DNA]</scope>
    <source>
        <strain evidence="2 3">GSMNP</strain>
    </source>
</reference>
<feature type="compositionally biased region" description="Basic and acidic residues" evidence="1">
    <location>
        <begin position="15"/>
        <end position="27"/>
    </location>
</feature>
<dbReference type="Proteomes" id="UP000187283">
    <property type="component" value="Unassembled WGS sequence"/>
</dbReference>